<feature type="repeat" description="ANK" evidence="3">
    <location>
        <begin position="980"/>
        <end position="1012"/>
    </location>
</feature>
<dbReference type="OrthoDB" id="5150034at2759"/>
<gene>
    <name evidence="7" type="ORF">VFPPC_09154</name>
</gene>
<feature type="transmembrane region" description="Helical" evidence="5">
    <location>
        <begin position="198"/>
        <end position="225"/>
    </location>
</feature>
<dbReference type="InterPro" id="IPR036770">
    <property type="entry name" value="Ankyrin_rpt-contain_sf"/>
</dbReference>
<keyword evidence="2 3" id="KW-0040">ANK repeat</keyword>
<feature type="compositionally biased region" description="Low complexity" evidence="4">
    <location>
        <begin position="425"/>
        <end position="441"/>
    </location>
</feature>
<dbReference type="Pfam" id="PF12796">
    <property type="entry name" value="Ank_2"/>
    <property type="match status" value="3"/>
</dbReference>
<feature type="repeat" description="ANK" evidence="3">
    <location>
        <begin position="1047"/>
        <end position="1071"/>
    </location>
</feature>
<dbReference type="SMART" id="SM00248">
    <property type="entry name" value="ANK"/>
    <property type="match status" value="11"/>
</dbReference>
<evidence type="ECO:0000313" key="8">
    <source>
        <dbReference type="Proteomes" id="UP000078397"/>
    </source>
</evidence>
<dbReference type="PROSITE" id="PS50088">
    <property type="entry name" value="ANK_REPEAT"/>
    <property type="match status" value="6"/>
</dbReference>
<feature type="signal peptide" evidence="6">
    <location>
        <begin position="1"/>
        <end position="17"/>
    </location>
</feature>
<dbReference type="PROSITE" id="PS50297">
    <property type="entry name" value="ANK_REP_REGION"/>
    <property type="match status" value="5"/>
</dbReference>
<evidence type="ECO:0000256" key="3">
    <source>
        <dbReference type="PROSITE-ProRule" id="PRU00023"/>
    </source>
</evidence>
<dbReference type="Gene3D" id="1.25.40.20">
    <property type="entry name" value="Ankyrin repeat-containing domain"/>
    <property type="match status" value="4"/>
</dbReference>
<proteinExistence type="predicted"/>
<keyword evidence="5" id="KW-0812">Transmembrane</keyword>
<dbReference type="STRING" id="1380566.A0A179FCS2"/>
<feature type="repeat" description="ANK" evidence="3">
    <location>
        <begin position="1151"/>
        <end position="1183"/>
    </location>
</feature>
<accession>A0A179FCS2</accession>
<evidence type="ECO:0000256" key="2">
    <source>
        <dbReference type="ARBA" id="ARBA00023043"/>
    </source>
</evidence>
<dbReference type="KEGG" id="pchm:VFPPC_09154"/>
<dbReference type="GeneID" id="28851732"/>
<organism evidence="7 8">
    <name type="scientific">Pochonia chlamydosporia 170</name>
    <dbReference type="NCBI Taxonomy" id="1380566"/>
    <lineage>
        <taxon>Eukaryota</taxon>
        <taxon>Fungi</taxon>
        <taxon>Dikarya</taxon>
        <taxon>Ascomycota</taxon>
        <taxon>Pezizomycotina</taxon>
        <taxon>Sordariomycetes</taxon>
        <taxon>Hypocreomycetidae</taxon>
        <taxon>Hypocreales</taxon>
        <taxon>Clavicipitaceae</taxon>
        <taxon>Pochonia</taxon>
    </lineage>
</organism>
<dbReference type="InterPro" id="IPR002110">
    <property type="entry name" value="Ankyrin_rpt"/>
</dbReference>
<keyword evidence="5" id="KW-1133">Transmembrane helix</keyword>
<dbReference type="Pfam" id="PF00023">
    <property type="entry name" value="Ank"/>
    <property type="match status" value="1"/>
</dbReference>
<dbReference type="PANTHER" id="PTHR24166:SF48">
    <property type="entry name" value="PROTEIN VAPYRIN"/>
    <property type="match status" value="1"/>
</dbReference>
<feature type="repeat" description="ANK" evidence="3">
    <location>
        <begin position="1252"/>
        <end position="1284"/>
    </location>
</feature>
<evidence type="ECO:0000256" key="4">
    <source>
        <dbReference type="SAM" id="MobiDB-lite"/>
    </source>
</evidence>
<feature type="repeat" description="ANK" evidence="3">
    <location>
        <begin position="1219"/>
        <end position="1251"/>
    </location>
</feature>
<keyword evidence="6" id="KW-0732">Signal</keyword>
<dbReference type="SUPFAM" id="SSF48403">
    <property type="entry name" value="Ankyrin repeat"/>
    <property type="match status" value="1"/>
</dbReference>
<evidence type="ECO:0000256" key="5">
    <source>
        <dbReference type="SAM" id="Phobius"/>
    </source>
</evidence>
<dbReference type="Proteomes" id="UP000078397">
    <property type="component" value="Unassembled WGS sequence"/>
</dbReference>
<comment type="caution">
    <text evidence="7">The sequence shown here is derived from an EMBL/GenBank/DDBJ whole genome shotgun (WGS) entry which is preliminary data.</text>
</comment>
<dbReference type="InterPro" id="IPR050889">
    <property type="entry name" value="Dendritic_Spine_Reg/Scaffold"/>
</dbReference>
<protein>
    <submittedName>
        <fullName evidence="7">Ankyrin repeat-containing domain-containing protein</fullName>
    </submittedName>
</protein>
<dbReference type="PANTHER" id="PTHR24166">
    <property type="entry name" value="ROLLING PEBBLES, ISOFORM B"/>
    <property type="match status" value="1"/>
</dbReference>
<name>A0A179FCS2_METCM</name>
<dbReference type="RefSeq" id="XP_018140866.1">
    <property type="nucleotide sequence ID" value="XM_018287738.1"/>
</dbReference>
<dbReference type="EMBL" id="LSBJ02000006">
    <property type="protein sequence ID" value="OAQ63286.1"/>
    <property type="molecule type" value="Genomic_DNA"/>
</dbReference>
<feature type="repeat" description="ANK" evidence="3">
    <location>
        <begin position="1285"/>
        <end position="1307"/>
    </location>
</feature>
<feature type="transmembrane region" description="Helical" evidence="5">
    <location>
        <begin position="57"/>
        <end position="79"/>
    </location>
</feature>
<evidence type="ECO:0000313" key="7">
    <source>
        <dbReference type="EMBL" id="OAQ63286.1"/>
    </source>
</evidence>
<keyword evidence="5" id="KW-0472">Membrane</keyword>
<feature type="transmembrane region" description="Helical" evidence="5">
    <location>
        <begin position="237"/>
        <end position="261"/>
    </location>
</feature>
<reference evidence="7 8" key="1">
    <citation type="journal article" date="2016" name="PLoS Pathog.">
        <title>Biosynthesis of antibiotic leucinostatins in bio-control fungus Purpureocillium lilacinum and their inhibition on phytophthora revealed by genome mining.</title>
        <authorList>
            <person name="Wang G."/>
            <person name="Liu Z."/>
            <person name="Lin R."/>
            <person name="Li E."/>
            <person name="Mao Z."/>
            <person name="Ling J."/>
            <person name="Yang Y."/>
            <person name="Yin W.B."/>
            <person name="Xie B."/>
        </authorList>
    </citation>
    <scope>NUCLEOTIDE SEQUENCE [LARGE SCALE GENOMIC DNA]</scope>
    <source>
        <strain evidence="7">170</strain>
    </source>
</reference>
<feature type="region of interest" description="Disordered" evidence="4">
    <location>
        <begin position="421"/>
        <end position="442"/>
    </location>
</feature>
<feature type="transmembrane region" description="Helical" evidence="5">
    <location>
        <begin position="338"/>
        <end position="358"/>
    </location>
</feature>
<evidence type="ECO:0000256" key="1">
    <source>
        <dbReference type="ARBA" id="ARBA00022737"/>
    </source>
</evidence>
<sequence length="1360" mass="150290">MFPALSALLVVIPAVRAADSWDDFSSNLATDLAPFLSLFGEQITKQYLSESITLLDYFIFAMAPMGILTAVVSAIRVCGSPSLRAFIGRAQEGAGNAEAELCSSTSRDVCELYNNGGIARVFGRPKILEVVHDMNPAKQDFADNGTAGLYTFREYVNRKDQDEWQGQSLHEVDESGRDMDLFAPNLSLNVGIKRQPPAVFWAVAILGLLLQSTVLAFAVVVTYFLRWEKDKSQPASYACPLTILGTILVCGGIFLCAFLVGQSTDEQRFYRNRDTKAGQAAGTNNRTQSCIYWVQPGRQVLGDQVFDAFCCSDSKNPLQEYIASWKKRSQSWSKNAELAVWAAVAITVTGFILQFIGLRGIHSAVSMFQLGAIMIMSAFRAALRMQRLKPEDNYFRTCPDEIVGHELDWLALRIGREGIQKDESSVSSPTSRSTSSAGYSTPTTDSHYFWKYTGLPKAGNRITLDPPNVSVLPCAAGKLLAYRSRLAQLTQSSPTQTKAVTSATSLEPGMVTVRQEAQRLRLAIESVINTIYSTAGLIKQEKRTARRLSWQINVAVPDNLSELQSINLLFVRDDSDAPWKMQDKFAVEGLLGLWLWSLKSDPVVEIEDRQNNFTMSRAVEIPARRIVATDINLQADLRLWLGGDASNLTEEMLRLSRPNCDNPSTIWQKSGEQYLSFVGNKLPEQLDSQIIRFFGWHAVDIPRTEGSNSYRIWTATTNNPLLSLCSQEILASFIASILVIADDVGGIDIQDSETRHLRLKNTLVSELTGVFTETQIGSKEDALLCILPSILHRLSLSSTEGALLAARKAADDHRKRHEWKKAEVLLRWVWRNSIQSHARVNSDVAQFTPRAATALGELYRWALCGNETKEFGFAGFKWLRQQKGDNDGILSEATGTVIDRYTEIAEQFGQQRTNPIRAGLHMALREGETATLLQLTQPSSLTMEAKGQALCKASEQGWPEVVLALLELGAEPDFKNEAEGSRTALSFAAQNGNLEVVKELISRQAFPNSADAAHRTPLSYACERGHSHIVKMLLADQRVDSDATDTDGNTALSFASKYGHDEVVLLLVRTGRVNPYVENASGKSALQLALEKNDLSIVQLLLKTDKTNENPANKSPDAALRWAAENGHEGIVRLLLQKTTLSVNLDTTDKHGWTPLLLAVRSGNVTIIKLLLDAGASPDVRTEAEETILHLAARNGDGTIFEILLRTKGVELKNARDGQERTPLWVAAQGGHVKIVELLLGTVAENDARNRFKQTPLRMAAQHGHCAVVKMLLESNCEPDARDCNERTPLWTAARNGHEQIVELLLQTHKVDPDAIDIAGHTPLWAAAENGHKIIMSLLSETGKVELDYSKRRLRTAKRD</sequence>
<evidence type="ECO:0000256" key="6">
    <source>
        <dbReference type="SAM" id="SignalP"/>
    </source>
</evidence>
<feature type="chain" id="PRO_5008101533" evidence="6">
    <location>
        <begin position="18"/>
        <end position="1360"/>
    </location>
</feature>
<keyword evidence="1" id="KW-0677">Repeat</keyword>
<keyword evidence="8" id="KW-1185">Reference proteome</keyword>